<keyword evidence="2" id="KW-1185">Reference proteome</keyword>
<evidence type="ECO:0000259" key="1">
    <source>
        <dbReference type="PROSITE" id="PS50181"/>
    </source>
</evidence>
<dbReference type="PANTHER" id="PTHR31672">
    <property type="entry name" value="BNACNNG10540D PROTEIN"/>
    <property type="match status" value="1"/>
</dbReference>
<feature type="domain" description="F-box" evidence="1">
    <location>
        <begin position="23"/>
        <end position="69"/>
    </location>
</feature>
<dbReference type="Gene3D" id="1.20.1280.50">
    <property type="match status" value="1"/>
</dbReference>
<dbReference type="InterPro" id="IPR036047">
    <property type="entry name" value="F-box-like_dom_sf"/>
</dbReference>
<dbReference type="Pfam" id="PF07734">
    <property type="entry name" value="FBA_1"/>
    <property type="match status" value="1"/>
</dbReference>
<accession>A0A6I9SVK4</accession>
<dbReference type="InterPro" id="IPR017451">
    <property type="entry name" value="F-box-assoc_interact_dom"/>
</dbReference>
<dbReference type="SUPFAM" id="SSF81383">
    <property type="entry name" value="F-box domain"/>
    <property type="match status" value="1"/>
</dbReference>
<dbReference type="Proteomes" id="UP000504604">
    <property type="component" value="Linkage group LG3"/>
</dbReference>
<proteinExistence type="predicted"/>
<dbReference type="KEGG" id="sind:105158408"/>
<reference evidence="3" key="1">
    <citation type="submission" date="2025-08" db="UniProtKB">
        <authorList>
            <consortium name="RefSeq"/>
        </authorList>
    </citation>
    <scope>IDENTIFICATION</scope>
</reference>
<protein>
    <submittedName>
        <fullName evidence="3">F-box/kelch-repeat protein At3g23880</fullName>
    </submittedName>
</protein>
<dbReference type="PROSITE" id="PS50181">
    <property type="entry name" value="FBOX"/>
    <property type="match status" value="1"/>
</dbReference>
<dbReference type="PANTHER" id="PTHR31672:SF13">
    <property type="entry name" value="F-BOX PROTEIN CPR30-LIKE"/>
    <property type="match status" value="1"/>
</dbReference>
<dbReference type="OrthoDB" id="591557at2759"/>
<dbReference type="InterPro" id="IPR006527">
    <property type="entry name" value="F-box-assoc_dom_typ1"/>
</dbReference>
<dbReference type="NCBIfam" id="TIGR01640">
    <property type="entry name" value="F_box_assoc_1"/>
    <property type="match status" value="1"/>
</dbReference>
<dbReference type="GeneID" id="105158408"/>
<dbReference type="InterPro" id="IPR050796">
    <property type="entry name" value="SCF_F-box_component"/>
</dbReference>
<evidence type="ECO:0000313" key="2">
    <source>
        <dbReference type="Proteomes" id="UP000504604"/>
    </source>
</evidence>
<dbReference type="RefSeq" id="XP_011073462.1">
    <property type="nucleotide sequence ID" value="XM_011075160.2"/>
</dbReference>
<sequence>MARVNSTKRALTQVVDCLTGGLSVPLPNLPEEIIMEILLRLPVKALLRFRCVSKSWLSLISSPRFIKTHLRISSKSNIYSHNRLVVGSGPLPMVFNTFSLCPNIDANSSMDNSVFDYPTSDMDDEIRIVGSCNGLVCVAVYPHTVVLWNPATRKSKKLPVSDRYLSGLEYGFGYDASRDDYKVVESGWVFRDVEVYETQVKVYSWRADTWRTVDWPSGKILDGPGVFVNGAIHWKVYHGDSASKWAVVAQNVTMDTCSSVELPVCGSNDGNVMLGVSGGCLCASYDYYSYMDVWVLKESGRKESWMKLVCVPYFFCMRHNDHVRLKLLFVSENGGVLLSLGSDLIMYKPSQYHEIHRLSNHVQVEAATYSESLLSPDFDPELVWE</sequence>
<organism evidence="2 3">
    <name type="scientific">Sesamum indicum</name>
    <name type="common">Oriental sesame</name>
    <name type="synonym">Sesamum orientale</name>
    <dbReference type="NCBI Taxonomy" id="4182"/>
    <lineage>
        <taxon>Eukaryota</taxon>
        <taxon>Viridiplantae</taxon>
        <taxon>Streptophyta</taxon>
        <taxon>Embryophyta</taxon>
        <taxon>Tracheophyta</taxon>
        <taxon>Spermatophyta</taxon>
        <taxon>Magnoliopsida</taxon>
        <taxon>eudicotyledons</taxon>
        <taxon>Gunneridae</taxon>
        <taxon>Pentapetalae</taxon>
        <taxon>asterids</taxon>
        <taxon>lamiids</taxon>
        <taxon>Lamiales</taxon>
        <taxon>Pedaliaceae</taxon>
        <taxon>Sesamum</taxon>
    </lineage>
</organism>
<dbReference type="FunCoup" id="A0A6I9SVK4">
    <property type="interactions" value="7"/>
</dbReference>
<dbReference type="Pfam" id="PF00646">
    <property type="entry name" value="F-box"/>
    <property type="match status" value="1"/>
</dbReference>
<dbReference type="CDD" id="cd22157">
    <property type="entry name" value="F-box_AtFBW1-like"/>
    <property type="match status" value="1"/>
</dbReference>
<dbReference type="InterPro" id="IPR001810">
    <property type="entry name" value="F-box_dom"/>
</dbReference>
<dbReference type="SMART" id="SM00256">
    <property type="entry name" value="FBOX"/>
    <property type="match status" value="1"/>
</dbReference>
<name>A0A6I9SVK4_SESIN</name>
<evidence type="ECO:0000313" key="3">
    <source>
        <dbReference type="RefSeq" id="XP_011073462.1"/>
    </source>
</evidence>
<dbReference type="InParanoid" id="A0A6I9SVK4"/>
<dbReference type="AlphaFoldDB" id="A0A6I9SVK4"/>
<dbReference type="Gramene" id="SIN_1021860.t">
    <property type="protein sequence ID" value="SIN_1021860.t.cds1"/>
    <property type="gene ID" value="SIN_1021860"/>
</dbReference>
<gene>
    <name evidence="3" type="primary">LOC105158408</name>
</gene>